<feature type="compositionally biased region" description="Polar residues" evidence="1">
    <location>
        <begin position="116"/>
        <end position="136"/>
    </location>
</feature>
<gene>
    <name evidence="2" type="ORF">NQ318_022886</name>
</gene>
<protein>
    <submittedName>
        <fullName evidence="2">Uncharacterized protein</fullName>
    </submittedName>
</protein>
<evidence type="ECO:0000313" key="2">
    <source>
        <dbReference type="EMBL" id="KAJ8943145.1"/>
    </source>
</evidence>
<feature type="region of interest" description="Disordered" evidence="1">
    <location>
        <begin position="109"/>
        <end position="136"/>
    </location>
</feature>
<evidence type="ECO:0000256" key="1">
    <source>
        <dbReference type="SAM" id="MobiDB-lite"/>
    </source>
</evidence>
<reference evidence="2" key="1">
    <citation type="journal article" date="2023" name="Insect Mol. Biol.">
        <title>Genome sequencing provides insights into the evolution of gene families encoding plant cell wall-degrading enzymes in longhorned beetles.</title>
        <authorList>
            <person name="Shin N.R."/>
            <person name="Okamura Y."/>
            <person name="Kirsch R."/>
            <person name="Pauchet Y."/>
        </authorList>
    </citation>
    <scope>NUCLEOTIDE SEQUENCE</scope>
    <source>
        <strain evidence="2">AMC_N1</strain>
    </source>
</reference>
<feature type="region of interest" description="Disordered" evidence="1">
    <location>
        <begin position="26"/>
        <end position="93"/>
    </location>
</feature>
<accession>A0AAV8XVK6</accession>
<dbReference type="AlphaFoldDB" id="A0AAV8XVK6"/>
<dbReference type="Proteomes" id="UP001162162">
    <property type="component" value="Unassembled WGS sequence"/>
</dbReference>
<name>A0AAV8XVK6_9CUCU</name>
<comment type="caution">
    <text evidence="2">The sequence shown here is derived from an EMBL/GenBank/DDBJ whole genome shotgun (WGS) entry which is preliminary data.</text>
</comment>
<proteinExistence type="predicted"/>
<keyword evidence="3" id="KW-1185">Reference proteome</keyword>
<sequence>MAQSCGFHALLEHGHCLTSDVGFQSFSEKKEPAGKRNKFQERNPKEKEETNFQERNPKEKGRRKNFQERKSKKNFQERIFKKETGKKAEHQNLRSSSIKAFDLRASKPSIFEHPSPSRTRSCLTSSPREAETDGTSLLQPGCTAFIGATKVQADSNDVTVANYDPHQILIHFDCCEDIPDNIQIPKLQPLKLNDLNVEDLDIAKHKLDQYSKTLDDLINEPFVTKHISCKHEWEVVNMSGPLTQKELEEIADNIDLSDSEVEFGSSSTDNEEIHDLCTEYVSEEEDNLEIQVQEDSDKEPSDIDENFEELRSPAYTSKSDLQWNSRPFPTSKRLKRNIVRAKPGITDYSRQAKSIQDNFNIFIPDAMKEQIC</sequence>
<dbReference type="EMBL" id="JAPWTK010000299">
    <property type="protein sequence ID" value="KAJ8943145.1"/>
    <property type="molecule type" value="Genomic_DNA"/>
</dbReference>
<evidence type="ECO:0000313" key="3">
    <source>
        <dbReference type="Proteomes" id="UP001162162"/>
    </source>
</evidence>
<feature type="compositionally biased region" description="Basic and acidic residues" evidence="1">
    <location>
        <begin position="27"/>
        <end position="92"/>
    </location>
</feature>
<organism evidence="2 3">
    <name type="scientific">Aromia moschata</name>
    <dbReference type="NCBI Taxonomy" id="1265417"/>
    <lineage>
        <taxon>Eukaryota</taxon>
        <taxon>Metazoa</taxon>
        <taxon>Ecdysozoa</taxon>
        <taxon>Arthropoda</taxon>
        <taxon>Hexapoda</taxon>
        <taxon>Insecta</taxon>
        <taxon>Pterygota</taxon>
        <taxon>Neoptera</taxon>
        <taxon>Endopterygota</taxon>
        <taxon>Coleoptera</taxon>
        <taxon>Polyphaga</taxon>
        <taxon>Cucujiformia</taxon>
        <taxon>Chrysomeloidea</taxon>
        <taxon>Cerambycidae</taxon>
        <taxon>Cerambycinae</taxon>
        <taxon>Callichromatini</taxon>
        <taxon>Aromia</taxon>
    </lineage>
</organism>